<reference evidence="2 3" key="1">
    <citation type="submission" date="2019-07" db="EMBL/GenBank/DDBJ databases">
        <title>Novel species of Flavobacterium.</title>
        <authorList>
            <person name="Liu Q."/>
            <person name="Xin Y.-H."/>
        </authorList>
    </citation>
    <scope>NUCLEOTIDE SEQUENCE [LARGE SCALE GENOMIC DNA]</scope>
    <source>
        <strain evidence="2 3">LB3P56</strain>
    </source>
</reference>
<feature type="transmembrane region" description="Helical" evidence="1">
    <location>
        <begin position="7"/>
        <end position="27"/>
    </location>
</feature>
<keyword evidence="1" id="KW-0472">Membrane</keyword>
<dbReference type="EMBL" id="VJZR01000007">
    <property type="protein sequence ID" value="TRX20976.1"/>
    <property type="molecule type" value="Genomic_DNA"/>
</dbReference>
<accession>A0A553CKD7</accession>
<keyword evidence="1" id="KW-1133">Transmembrane helix</keyword>
<gene>
    <name evidence="2" type="ORF">FNW17_09940</name>
</gene>
<dbReference type="OrthoDB" id="1375121at2"/>
<dbReference type="RefSeq" id="WP_144071539.1">
    <property type="nucleotide sequence ID" value="NZ_VJZR01000007.1"/>
</dbReference>
<evidence type="ECO:0008006" key="4">
    <source>
        <dbReference type="Google" id="ProtNLM"/>
    </source>
</evidence>
<protein>
    <recommendedName>
        <fullName evidence="4">DUF3185 domain-containing protein</fullName>
    </recommendedName>
</protein>
<dbReference type="AlphaFoldDB" id="A0A553CKD7"/>
<sequence>MKTKSIGIALIIIGIVMTIYTGFNYVSTEKVVDIGPIQINKEQNHPVQWAPIVGVIIIAIGGFLVVKGSSNKN</sequence>
<evidence type="ECO:0000313" key="2">
    <source>
        <dbReference type="EMBL" id="TRX20976.1"/>
    </source>
</evidence>
<organism evidence="2 3">
    <name type="scientific">Flavobacterium franklandianum</name>
    <dbReference type="NCBI Taxonomy" id="2594430"/>
    <lineage>
        <taxon>Bacteria</taxon>
        <taxon>Pseudomonadati</taxon>
        <taxon>Bacteroidota</taxon>
        <taxon>Flavobacteriia</taxon>
        <taxon>Flavobacteriales</taxon>
        <taxon>Flavobacteriaceae</taxon>
        <taxon>Flavobacterium</taxon>
    </lineage>
</organism>
<evidence type="ECO:0000256" key="1">
    <source>
        <dbReference type="SAM" id="Phobius"/>
    </source>
</evidence>
<evidence type="ECO:0000313" key="3">
    <source>
        <dbReference type="Proteomes" id="UP000318585"/>
    </source>
</evidence>
<keyword evidence="1" id="KW-0812">Transmembrane</keyword>
<comment type="caution">
    <text evidence="2">The sequence shown here is derived from an EMBL/GenBank/DDBJ whole genome shotgun (WGS) entry which is preliminary data.</text>
</comment>
<proteinExistence type="predicted"/>
<keyword evidence="3" id="KW-1185">Reference proteome</keyword>
<dbReference type="Proteomes" id="UP000318585">
    <property type="component" value="Unassembled WGS sequence"/>
</dbReference>
<feature type="transmembrane region" description="Helical" evidence="1">
    <location>
        <begin position="47"/>
        <end position="66"/>
    </location>
</feature>
<name>A0A553CKD7_9FLAO</name>